<organism evidence="1 2">
    <name type="scientific">Araneus ventricosus</name>
    <name type="common">Orbweaver spider</name>
    <name type="synonym">Epeira ventricosa</name>
    <dbReference type="NCBI Taxonomy" id="182803"/>
    <lineage>
        <taxon>Eukaryota</taxon>
        <taxon>Metazoa</taxon>
        <taxon>Ecdysozoa</taxon>
        <taxon>Arthropoda</taxon>
        <taxon>Chelicerata</taxon>
        <taxon>Arachnida</taxon>
        <taxon>Araneae</taxon>
        <taxon>Araneomorphae</taxon>
        <taxon>Entelegynae</taxon>
        <taxon>Araneoidea</taxon>
        <taxon>Araneidae</taxon>
        <taxon>Araneus</taxon>
    </lineage>
</organism>
<dbReference type="Proteomes" id="UP000499080">
    <property type="component" value="Unassembled WGS sequence"/>
</dbReference>
<evidence type="ECO:0000313" key="1">
    <source>
        <dbReference type="EMBL" id="GBN82895.1"/>
    </source>
</evidence>
<reference evidence="1 2" key="1">
    <citation type="journal article" date="2019" name="Sci. Rep.">
        <title>Orb-weaving spider Araneus ventricosus genome elucidates the spidroin gene catalogue.</title>
        <authorList>
            <person name="Kono N."/>
            <person name="Nakamura H."/>
            <person name="Ohtoshi R."/>
            <person name="Moran D.A.P."/>
            <person name="Shinohara A."/>
            <person name="Yoshida Y."/>
            <person name="Fujiwara M."/>
            <person name="Mori M."/>
            <person name="Tomita M."/>
            <person name="Arakawa K."/>
        </authorList>
    </citation>
    <scope>NUCLEOTIDE SEQUENCE [LARGE SCALE GENOMIC DNA]</scope>
</reference>
<protein>
    <submittedName>
        <fullName evidence="1">Uncharacterized protein</fullName>
    </submittedName>
</protein>
<name>A0A4Y2S6I3_ARAVE</name>
<accession>A0A4Y2S6I3</accession>
<comment type="caution">
    <text evidence="1">The sequence shown here is derived from an EMBL/GenBank/DDBJ whole genome shotgun (WGS) entry which is preliminary data.</text>
</comment>
<dbReference type="EMBL" id="BGPR01019771">
    <property type="protein sequence ID" value="GBN82895.1"/>
    <property type="molecule type" value="Genomic_DNA"/>
</dbReference>
<gene>
    <name evidence="1" type="ORF">AVEN_15943_1</name>
</gene>
<sequence length="81" mass="9251">MFGGQHECFTPWFYALYVLSTSDRIATVMSQPPSNCSGHTTKNKRERNNCVEVEDDDIEFGSVDPSQISKKVPERLPFHFP</sequence>
<evidence type="ECO:0000313" key="2">
    <source>
        <dbReference type="Proteomes" id="UP000499080"/>
    </source>
</evidence>
<keyword evidence="2" id="KW-1185">Reference proteome</keyword>
<proteinExistence type="predicted"/>
<dbReference type="AlphaFoldDB" id="A0A4Y2S6I3"/>